<evidence type="ECO:0000256" key="10">
    <source>
        <dbReference type="ARBA" id="ARBA00022737"/>
    </source>
</evidence>
<evidence type="ECO:0000256" key="16">
    <source>
        <dbReference type="ARBA" id="ARBA00023170"/>
    </source>
</evidence>
<dbReference type="CDD" id="cd00130">
    <property type="entry name" value="PAS"/>
    <property type="match status" value="2"/>
</dbReference>
<keyword evidence="13" id="KW-0067">ATP-binding</keyword>
<keyword evidence="7" id="KW-0285">Flavoprotein</keyword>
<evidence type="ECO:0000313" key="19">
    <source>
        <dbReference type="EMBL" id="GHC79689.1"/>
    </source>
</evidence>
<evidence type="ECO:0000256" key="2">
    <source>
        <dbReference type="ARBA" id="ARBA00012438"/>
    </source>
</evidence>
<evidence type="ECO:0000256" key="7">
    <source>
        <dbReference type="ARBA" id="ARBA00022630"/>
    </source>
</evidence>
<evidence type="ECO:0000256" key="13">
    <source>
        <dbReference type="ARBA" id="ARBA00022840"/>
    </source>
</evidence>
<feature type="domain" description="PAS" evidence="17">
    <location>
        <begin position="21"/>
        <end position="98"/>
    </location>
</feature>
<keyword evidence="5" id="KW-0597">Phosphoprotein</keyword>
<dbReference type="Gene3D" id="3.30.450.20">
    <property type="entry name" value="PAS domain"/>
    <property type="match status" value="2"/>
</dbReference>
<evidence type="ECO:0000256" key="4">
    <source>
        <dbReference type="ARBA" id="ARBA00022543"/>
    </source>
</evidence>
<evidence type="ECO:0000256" key="12">
    <source>
        <dbReference type="ARBA" id="ARBA00022777"/>
    </source>
</evidence>
<keyword evidence="16" id="KW-0675">Receptor</keyword>
<dbReference type="InterPro" id="IPR013655">
    <property type="entry name" value="PAS_fold_3"/>
</dbReference>
<keyword evidence="6" id="KW-0716">Sensory transduction</keyword>
<evidence type="ECO:0000256" key="3">
    <source>
        <dbReference type="ARBA" id="ARBA00021740"/>
    </source>
</evidence>
<evidence type="ECO:0000256" key="15">
    <source>
        <dbReference type="ARBA" id="ARBA00023026"/>
    </source>
</evidence>
<dbReference type="InterPro" id="IPR011102">
    <property type="entry name" value="Sig_transdc_His_kinase_HWE"/>
</dbReference>
<name>A0A8J3DLA4_9HYPH</name>
<organism evidence="19 20">
    <name type="scientific">Limoniibacter endophyticus</name>
    <dbReference type="NCBI Taxonomy" id="1565040"/>
    <lineage>
        <taxon>Bacteria</taxon>
        <taxon>Pseudomonadati</taxon>
        <taxon>Pseudomonadota</taxon>
        <taxon>Alphaproteobacteria</taxon>
        <taxon>Hyphomicrobiales</taxon>
        <taxon>Bartonellaceae</taxon>
        <taxon>Limoniibacter</taxon>
    </lineage>
</organism>
<sequence>MSDSQEELRIDREIHREGEPSSDPFVAAVRATRMPMLITDPNLPDNPIVFANDAFLRLTQYTRDEVMGQNCRLLQGTGTNQEDVAKVRDAIARRVSIEIELLNYRKDGTSFWNRVLISPVFQGTELTYFFASQFDVTPEREKISRLSYDHDSLEFEIERRIADLTRSEDRLRFVLEAGKLGSWTLDLSDNRFVASAICKETFGRRIGDAFNYNDMRESIWPEDRRRWRETVEDCVRNRSDLHIEHRIKTPAGEMRWIEVRGQTSYADDGTPLSVAGVLLDITARKKAEEHRTLLVRELNHRVKNTLATVQSIFSQTLRSATSLEEAQEVVFGRMQALASTHDVLTGEAWTSVNVEDVVKGALAPFRSGNGERLRFGGPTIRLAPRAATSLSLAIHELATNAVKYGALSNDKGYVVFNWDRNPLGNFWMKWEEHDGPAVEQPSSRGFGSRMIEQVLKAEFGGTSTVDYAQKGLIFRLETDADTAMAQEGA</sequence>
<evidence type="ECO:0000256" key="14">
    <source>
        <dbReference type="ARBA" id="ARBA00022991"/>
    </source>
</evidence>
<dbReference type="GO" id="GO:0004673">
    <property type="term" value="F:protein histidine kinase activity"/>
    <property type="evidence" value="ECO:0007669"/>
    <property type="project" value="UniProtKB-EC"/>
</dbReference>
<evidence type="ECO:0000256" key="8">
    <source>
        <dbReference type="ARBA" id="ARBA00022643"/>
    </source>
</evidence>
<dbReference type="InterPro" id="IPR036890">
    <property type="entry name" value="HATPase_C_sf"/>
</dbReference>
<keyword evidence="14" id="KW-0157">Chromophore</keyword>
<reference evidence="19" key="2">
    <citation type="submission" date="2020-09" db="EMBL/GenBank/DDBJ databases">
        <authorList>
            <person name="Sun Q."/>
            <person name="Kim S."/>
        </authorList>
    </citation>
    <scope>NUCLEOTIDE SEQUENCE</scope>
    <source>
        <strain evidence="19">KCTC 42097</strain>
    </source>
</reference>
<evidence type="ECO:0000313" key="20">
    <source>
        <dbReference type="Proteomes" id="UP000641137"/>
    </source>
</evidence>
<dbReference type="Gene3D" id="3.30.565.10">
    <property type="entry name" value="Histidine kinase-like ATPase, C-terminal domain"/>
    <property type="match status" value="1"/>
</dbReference>
<dbReference type="Proteomes" id="UP000641137">
    <property type="component" value="Unassembled WGS sequence"/>
</dbReference>
<keyword evidence="12 19" id="KW-0418">Kinase</keyword>
<dbReference type="SUPFAM" id="SSF55785">
    <property type="entry name" value="PYP-like sensor domain (PAS domain)"/>
    <property type="match status" value="2"/>
</dbReference>
<dbReference type="PANTHER" id="PTHR41523:SF7">
    <property type="entry name" value="HISTIDINE KINASE"/>
    <property type="match status" value="1"/>
</dbReference>
<dbReference type="Pfam" id="PF08447">
    <property type="entry name" value="PAS_3"/>
    <property type="match status" value="1"/>
</dbReference>
<feature type="domain" description="PAC" evidence="18">
    <location>
        <begin position="95"/>
        <end position="148"/>
    </location>
</feature>
<keyword evidence="10" id="KW-0677">Repeat</keyword>
<dbReference type="Pfam" id="PF07536">
    <property type="entry name" value="HWE_HK"/>
    <property type="match status" value="1"/>
</dbReference>
<dbReference type="PROSITE" id="PS50112">
    <property type="entry name" value="PAS"/>
    <property type="match status" value="1"/>
</dbReference>
<evidence type="ECO:0000256" key="11">
    <source>
        <dbReference type="ARBA" id="ARBA00022741"/>
    </source>
</evidence>
<keyword evidence="11" id="KW-0547">Nucleotide-binding</keyword>
<keyword evidence="15" id="KW-0843">Virulence</keyword>
<evidence type="ECO:0000259" key="18">
    <source>
        <dbReference type="PROSITE" id="PS50113"/>
    </source>
</evidence>
<dbReference type="InterPro" id="IPR035965">
    <property type="entry name" value="PAS-like_dom_sf"/>
</dbReference>
<dbReference type="Gene3D" id="2.10.70.100">
    <property type="match status" value="1"/>
</dbReference>
<dbReference type="PROSITE" id="PS50113">
    <property type="entry name" value="PAC"/>
    <property type="match status" value="2"/>
</dbReference>
<dbReference type="SMART" id="SM00086">
    <property type="entry name" value="PAC"/>
    <property type="match status" value="2"/>
</dbReference>
<dbReference type="InterPro" id="IPR001610">
    <property type="entry name" value="PAC"/>
</dbReference>
<evidence type="ECO:0000256" key="5">
    <source>
        <dbReference type="ARBA" id="ARBA00022553"/>
    </source>
</evidence>
<reference evidence="19" key="1">
    <citation type="journal article" date="2014" name="Int. J. Syst. Evol. Microbiol.">
        <title>Complete genome sequence of Corynebacterium casei LMG S-19264T (=DSM 44701T), isolated from a smear-ripened cheese.</title>
        <authorList>
            <consortium name="US DOE Joint Genome Institute (JGI-PGF)"/>
            <person name="Walter F."/>
            <person name="Albersmeier A."/>
            <person name="Kalinowski J."/>
            <person name="Ruckert C."/>
        </authorList>
    </citation>
    <scope>NUCLEOTIDE SEQUENCE</scope>
    <source>
        <strain evidence="19">KCTC 42097</strain>
    </source>
</reference>
<dbReference type="AlphaFoldDB" id="A0A8J3DLA4"/>
<protein>
    <recommendedName>
        <fullName evidence="3">Blue-light-activated histidine kinase</fullName>
        <ecNumber evidence="2">2.7.13.3</ecNumber>
    </recommendedName>
</protein>
<dbReference type="NCBIfam" id="TIGR00229">
    <property type="entry name" value="sensory_box"/>
    <property type="match status" value="2"/>
</dbReference>
<comment type="catalytic activity">
    <reaction evidence="1">
        <text>ATP + protein L-histidine = ADP + protein N-phospho-L-histidine.</text>
        <dbReference type="EC" id="2.7.13.3"/>
    </reaction>
</comment>
<evidence type="ECO:0000256" key="1">
    <source>
        <dbReference type="ARBA" id="ARBA00000085"/>
    </source>
</evidence>
<feature type="domain" description="PAC" evidence="18">
    <location>
        <begin position="241"/>
        <end position="293"/>
    </location>
</feature>
<dbReference type="GO" id="GO:0009881">
    <property type="term" value="F:photoreceptor activity"/>
    <property type="evidence" value="ECO:0007669"/>
    <property type="project" value="UniProtKB-KW"/>
</dbReference>
<keyword evidence="20" id="KW-1185">Reference proteome</keyword>
<dbReference type="RefSeq" id="WP_189492604.1">
    <property type="nucleotide sequence ID" value="NZ_BMZO01000011.1"/>
</dbReference>
<dbReference type="InterPro" id="IPR000014">
    <property type="entry name" value="PAS"/>
</dbReference>
<dbReference type="Pfam" id="PF13426">
    <property type="entry name" value="PAS_9"/>
    <property type="match status" value="1"/>
</dbReference>
<dbReference type="SMART" id="SM00911">
    <property type="entry name" value="HWE_HK"/>
    <property type="match status" value="1"/>
</dbReference>
<gene>
    <name evidence="19" type="ORF">GCM10010136_32460</name>
</gene>
<keyword evidence="8" id="KW-0288">FMN</keyword>
<evidence type="ECO:0000256" key="6">
    <source>
        <dbReference type="ARBA" id="ARBA00022606"/>
    </source>
</evidence>
<dbReference type="GO" id="GO:0005524">
    <property type="term" value="F:ATP binding"/>
    <property type="evidence" value="ECO:0007669"/>
    <property type="project" value="UniProtKB-KW"/>
</dbReference>
<proteinExistence type="predicted"/>
<comment type="caution">
    <text evidence="19">The sequence shown here is derived from an EMBL/GenBank/DDBJ whole genome shotgun (WGS) entry which is preliminary data.</text>
</comment>
<dbReference type="EC" id="2.7.13.3" evidence="2"/>
<keyword evidence="9" id="KW-0808">Transferase</keyword>
<evidence type="ECO:0000259" key="17">
    <source>
        <dbReference type="PROSITE" id="PS50112"/>
    </source>
</evidence>
<dbReference type="EMBL" id="BMZO01000011">
    <property type="protein sequence ID" value="GHC79689.1"/>
    <property type="molecule type" value="Genomic_DNA"/>
</dbReference>
<dbReference type="InterPro" id="IPR000700">
    <property type="entry name" value="PAS-assoc_C"/>
</dbReference>
<accession>A0A8J3DLA4</accession>
<dbReference type="PANTHER" id="PTHR41523">
    <property type="entry name" value="TWO-COMPONENT SYSTEM SENSOR PROTEIN"/>
    <property type="match status" value="1"/>
</dbReference>
<dbReference type="SMART" id="SM00091">
    <property type="entry name" value="PAS"/>
    <property type="match status" value="2"/>
</dbReference>
<evidence type="ECO:0000256" key="9">
    <source>
        <dbReference type="ARBA" id="ARBA00022679"/>
    </source>
</evidence>
<keyword evidence="4" id="KW-0600">Photoreceptor protein</keyword>